<feature type="domain" description="BFD-like [2Fe-2S]-binding" evidence="2">
    <location>
        <begin position="7"/>
        <end position="56"/>
    </location>
</feature>
<dbReference type="GeneID" id="98650043"/>
<sequence length="99" mass="11274">MKLDDKVCYCFHISKRKIINHLRIHRPRRASQLSDCGGAGTGCGWCVPYLKRYFAEYEKSGRSETGETPSTETDVITAEEYARQRDQYIESGKGTPPAR</sequence>
<name>A0A3D3R1I4_9PLAN</name>
<dbReference type="AlphaFoldDB" id="A0A3D3R1I4"/>
<dbReference type="EMBL" id="DQAY01000044">
    <property type="protein sequence ID" value="HCO22711.1"/>
    <property type="molecule type" value="Genomic_DNA"/>
</dbReference>
<evidence type="ECO:0000259" key="2">
    <source>
        <dbReference type="Pfam" id="PF04324"/>
    </source>
</evidence>
<evidence type="ECO:0000313" key="3">
    <source>
        <dbReference type="EMBL" id="HCO22711.1"/>
    </source>
</evidence>
<dbReference type="InterPro" id="IPR041854">
    <property type="entry name" value="BFD-like_2Fe2S-bd_dom_sf"/>
</dbReference>
<reference evidence="4 6" key="2">
    <citation type="submission" date="2019-08" db="EMBL/GenBank/DDBJ databases">
        <title>Deep-cultivation of Planctomycetes and their phenomic and genomic characterization uncovers novel biology.</title>
        <authorList>
            <person name="Wiegand S."/>
            <person name="Jogler M."/>
            <person name="Boedeker C."/>
            <person name="Pinto D."/>
            <person name="Vollmers J."/>
            <person name="Rivas-Marin E."/>
            <person name="Kohn T."/>
            <person name="Peeters S.H."/>
            <person name="Heuer A."/>
            <person name="Rast P."/>
            <person name="Oberbeckmann S."/>
            <person name="Bunk B."/>
            <person name="Jeske O."/>
            <person name="Meyerdierks A."/>
            <person name="Storesund J.E."/>
            <person name="Kallscheuer N."/>
            <person name="Luecker S."/>
            <person name="Lage O.M."/>
            <person name="Pohl T."/>
            <person name="Merkel B.J."/>
            <person name="Hornburger P."/>
            <person name="Mueller R.-W."/>
            <person name="Bruemmer F."/>
            <person name="Labrenz M."/>
            <person name="Spormann A.M."/>
            <person name="Op den Camp H."/>
            <person name="Overmann J."/>
            <person name="Amann R."/>
            <person name="Jetten M.S.M."/>
            <person name="Mascher T."/>
            <person name="Medema M.H."/>
            <person name="Devos D.P."/>
            <person name="Kaster A.-K."/>
            <person name="Ovreas L."/>
            <person name="Rohde M."/>
            <person name="Galperin M.Y."/>
            <person name="Jogler C."/>
        </authorList>
    </citation>
    <scope>NUCLEOTIDE SEQUENCE [LARGE SCALE GENOMIC DNA]</scope>
    <source>
        <strain evidence="4 6">DSM 8797</strain>
    </source>
</reference>
<dbReference type="Proteomes" id="UP000322887">
    <property type="component" value="Chromosome"/>
</dbReference>
<dbReference type="InterPro" id="IPR007419">
    <property type="entry name" value="BFD-like_2Fe2S-bd_dom"/>
</dbReference>
<protein>
    <submittedName>
        <fullName evidence="3">(2Fe-2S)-binding protein</fullName>
    </submittedName>
    <submittedName>
        <fullName evidence="4">BFD-like [2Fe-2S] binding domain protein</fullName>
    </submittedName>
</protein>
<organism evidence="3 5">
    <name type="scientific">Gimesia maris</name>
    <dbReference type="NCBI Taxonomy" id="122"/>
    <lineage>
        <taxon>Bacteria</taxon>
        <taxon>Pseudomonadati</taxon>
        <taxon>Planctomycetota</taxon>
        <taxon>Planctomycetia</taxon>
        <taxon>Planctomycetales</taxon>
        <taxon>Planctomycetaceae</taxon>
        <taxon>Gimesia</taxon>
    </lineage>
</organism>
<evidence type="ECO:0000313" key="5">
    <source>
        <dbReference type="Proteomes" id="UP000263642"/>
    </source>
</evidence>
<proteinExistence type="predicted"/>
<evidence type="ECO:0000313" key="6">
    <source>
        <dbReference type="Proteomes" id="UP000322887"/>
    </source>
</evidence>
<reference evidence="3 5" key="1">
    <citation type="journal article" date="2018" name="Nat. Biotechnol.">
        <title>A standardized bacterial taxonomy based on genome phylogeny substantially revises the tree of life.</title>
        <authorList>
            <person name="Parks D.H."/>
            <person name="Chuvochina M."/>
            <person name="Waite D.W."/>
            <person name="Rinke C."/>
            <person name="Skarshewski A."/>
            <person name="Chaumeil P.A."/>
            <person name="Hugenholtz P."/>
        </authorList>
    </citation>
    <scope>NUCLEOTIDE SEQUENCE [LARGE SCALE GENOMIC DNA]</scope>
    <source>
        <strain evidence="3">UBA9375</strain>
    </source>
</reference>
<evidence type="ECO:0000256" key="1">
    <source>
        <dbReference type="SAM" id="MobiDB-lite"/>
    </source>
</evidence>
<feature type="region of interest" description="Disordered" evidence="1">
    <location>
        <begin position="59"/>
        <end position="99"/>
    </location>
</feature>
<dbReference type="Proteomes" id="UP000263642">
    <property type="component" value="Unassembled WGS sequence"/>
</dbReference>
<keyword evidence="6" id="KW-1185">Reference proteome</keyword>
<dbReference type="Pfam" id="PF04324">
    <property type="entry name" value="Fer2_BFD"/>
    <property type="match status" value="1"/>
</dbReference>
<dbReference type="EMBL" id="CP042910">
    <property type="protein sequence ID" value="QEG19713.1"/>
    <property type="molecule type" value="Genomic_DNA"/>
</dbReference>
<gene>
    <name evidence="3" type="ORF">DIT97_06465</name>
    <name evidence="4" type="ORF">GmarT_56190</name>
</gene>
<dbReference type="RefSeq" id="WP_002647418.1">
    <property type="nucleotide sequence ID" value="NZ_CAXBMG010000005.1"/>
</dbReference>
<evidence type="ECO:0000313" key="4">
    <source>
        <dbReference type="EMBL" id="QEG19713.1"/>
    </source>
</evidence>
<accession>A0A3D3R1I4</accession>
<dbReference type="Gene3D" id="1.10.10.1100">
    <property type="entry name" value="BFD-like [2Fe-2S]-binding domain"/>
    <property type="match status" value="1"/>
</dbReference>